<dbReference type="GO" id="GO:0046872">
    <property type="term" value="F:metal ion binding"/>
    <property type="evidence" value="ECO:0007669"/>
    <property type="project" value="UniProtKB-KW"/>
</dbReference>
<dbReference type="GO" id="GO:0060271">
    <property type="term" value="P:cilium assembly"/>
    <property type="evidence" value="ECO:0007669"/>
    <property type="project" value="TreeGrafter"/>
</dbReference>
<evidence type="ECO:0000256" key="3">
    <source>
        <dbReference type="ARBA" id="ARBA00022553"/>
    </source>
</evidence>
<dbReference type="GO" id="GO:0005737">
    <property type="term" value="C:cytoplasm"/>
    <property type="evidence" value="ECO:0007669"/>
    <property type="project" value="UniProtKB-SubCell"/>
</dbReference>
<dbReference type="InterPro" id="IPR051618">
    <property type="entry name" value="Actin-binding_LIM"/>
</dbReference>
<dbReference type="SMART" id="SM00153">
    <property type="entry name" value="VHP"/>
    <property type="match status" value="1"/>
</dbReference>
<feature type="region of interest" description="Disordered" evidence="9">
    <location>
        <begin position="357"/>
        <end position="449"/>
    </location>
</feature>
<feature type="domain" description="HP" evidence="11">
    <location>
        <begin position="559"/>
        <end position="627"/>
    </location>
</feature>
<sequence length="627" mass="70265">MSLCSLTVAHPQEPHHPPGKLVIQCYKCGEPCKGEVLRVQSKHFHIKCFTCKVCGCDLAQGGFFMKNGEYLCTLDYQRLHGTRCNGCGDFVEGEVVTALGKTYHPTCFVCTVCKQPFPAGDRVTFNGKDSLCQSCVQQTSPTPKDISASSNCAGCGRNIKNGQALLALDSQWHLGCFKCKACGKVLSGEYISKDGSPYCEKDYQINFGVQCEACHRFITGKVLEAGDKHYHPSCARCSRCNQMFTEGEEMYLQGCTVWHPDCKNNSRVEEKYREYVCVFVFSLLLTTQHLVVPQPTRSSSESICSRPGSSIPGSPGHTIYAKVDNEIIDYKDLAAIPRVKAIYDIERPDMISYESLHSTSSTLERQGRRSPGESPRTLSPTPSAEGCYDMRERIIQRSTSQGSIGSPVYHRHNYIPPLSKSPQHFHRPGTEPSSGRSSPLSSRPIQSGLGKLILKEEMEKEMNRERYIRSVAAQRFDSQYANCITESQTVKTSSLPGYGRNGLHRPQSTELSQYNSYGDVCGGQRECNDRALFPCPFAFSSSLCLANASHSILHNNTIPPFVKVYPHEMLTVTNRGRTKLPKDVDRTRLERHLAPETFFDIFGMEIHEFDRLPLWKRNDMKKKAKLF</sequence>
<evidence type="ECO:0000313" key="12">
    <source>
        <dbReference type="Ensembl" id="ENSSANP00000030206.1"/>
    </source>
</evidence>
<dbReference type="SUPFAM" id="SSF47050">
    <property type="entry name" value="VHP, Villin headpiece domain"/>
    <property type="match status" value="1"/>
</dbReference>
<dbReference type="SMART" id="SM00132">
    <property type="entry name" value="LIM"/>
    <property type="match status" value="4"/>
</dbReference>
<dbReference type="Pfam" id="PF00412">
    <property type="entry name" value="LIM"/>
    <property type="match status" value="4"/>
</dbReference>
<dbReference type="GO" id="GO:0001725">
    <property type="term" value="C:stress fiber"/>
    <property type="evidence" value="ECO:0007669"/>
    <property type="project" value="TreeGrafter"/>
</dbReference>
<dbReference type="Proteomes" id="UP000472260">
    <property type="component" value="Unassembled WGS sequence"/>
</dbReference>
<keyword evidence="7 8" id="KW-0440">LIM domain</keyword>
<evidence type="ECO:0000256" key="1">
    <source>
        <dbReference type="ARBA" id="ARBA00004496"/>
    </source>
</evidence>
<dbReference type="InterPro" id="IPR003128">
    <property type="entry name" value="Villin_headpiece"/>
</dbReference>
<dbReference type="FunFam" id="1.10.950.10:FF:000001">
    <property type="entry name" value="actin-binding LIM protein 1 isoform X2"/>
    <property type="match status" value="1"/>
</dbReference>
<feature type="domain" description="LIM zinc-binding" evidence="10">
    <location>
        <begin position="23"/>
        <end position="82"/>
    </location>
</feature>
<evidence type="ECO:0000256" key="2">
    <source>
        <dbReference type="ARBA" id="ARBA00022490"/>
    </source>
</evidence>
<proteinExistence type="predicted"/>
<reference evidence="12" key="1">
    <citation type="submission" date="2025-08" db="UniProtKB">
        <authorList>
            <consortium name="Ensembl"/>
        </authorList>
    </citation>
    <scope>IDENTIFICATION</scope>
</reference>
<keyword evidence="6 8" id="KW-0862">Zinc</keyword>
<dbReference type="GO" id="GO:0030032">
    <property type="term" value="P:lamellipodium assembly"/>
    <property type="evidence" value="ECO:0007669"/>
    <property type="project" value="TreeGrafter"/>
</dbReference>
<dbReference type="AlphaFoldDB" id="A0A671MAV1"/>
<protein>
    <submittedName>
        <fullName evidence="12">Actin-binding LIM protein 1-like</fullName>
    </submittedName>
</protein>
<dbReference type="CDD" id="cd09327">
    <property type="entry name" value="LIM1_abLIM"/>
    <property type="match status" value="1"/>
</dbReference>
<dbReference type="PANTHER" id="PTHR24213">
    <property type="entry name" value="ACTIN-BINDING LIM PROTEIN"/>
    <property type="match status" value="1"/>
</dbReference>
<keyword evidence="2" id="KW-0963">Cytoplasm</keyword>
<gene>
    <name evidence="12" type="primary">LOC107689952</name>
</gene>
<evidence type="ECO:0000256" key="8">
    <source>
        <dbReference type="PROSITE-ProRule" id="PRU00125"/>
    </source>
</evidence>
<dbReference type="PANTHER" id="PTHR24213:SF18">
    <property type="entry name" value="ACTIN-BINDING LIM PROTEIN 1"/>
    <property type="match status" value="1"/>
</dbReference>
<evidence type="ECO:0000256" key="9">
    <source>
        <dbReference type="SAM" id="MobiDB-lite"/>
    </source>
</evidence>
<dbReference type="FunFam" id="2.10.110.10:FF:000004">
    <property type="entry name" value="actin-binding LIM protein 1 isoform X1"/>
    <property type="match status" value="1"/>
</dbReference>
<evidence type="ECO:0000313" key="13">
    <source>
        <dbReference type="Proteomes" id="UP000472260"/>
    </source>
</evidence>
<keyword evidence="3" id="KW-0597">Phosphoprotein</keyword>
<dbReference type="InterPro" id="IPR036886">
    <property type="entry name" value="Villin_headpiece_dom_sf"/>
</dbReference>
<dbReference type="GO" id="GO:0051015">
    <property type="term" value="F:actin filament binding"/>
    <property type="evidence" value="ECO:0007669"/>
    <property type="project" value="TreeGrafter"/>
</dbReference>
<keyword evidence="4 8" id="KW-0479">Metal-binding</keyword>
<keyword evidence="5" id="KW-0677">Repeat</keyword>
<evidence type="ECO:0000256" key="4">
    <source>
        <dbReference type="ARBA" id="ARBA00022723"/>
    </source>
</evidence>
<dbReference type="GO" id="GO:0007010">
    <property type="term" value="P:cytoskeleton organization"/>
    <property type="evidence" value="ECO:0007669"/>
    <property type="project" value="InterPro"/>
</dbReference>
<dbReference type="Gene3D" id="1.10.950.10">
    <property type="entry name" value="Villin headpiece domain"/>
    <property type="match status" value="1"/>
</dbReference>
<dbReference type="CDD" id="cd09330">
    <property type="entry name" value="LIM4_abLIM"/>
    <property type="match status" value="1"/>
</dbReference>
<dbReference type="InterPro" id="IPR032402">
    <property type="entry name" value="AbLIM_anchor"/>
</dbReference>
<accession>A0A671MAV1</accession>
<dbReference type="Pfam" id="PF02209">
    <property type="entry name" value="VHP"/>
    <property type="match status" value="1"/>
</dbReference>
<evidence type="ECO:0000256" key="7">
    <source>
        <dbReference type="ARBA" id="ARBA00023038"/>
    </source>
</evidence>
<feature type="domain" description="LIM zinc-binding" evidence="10">
    <location>
        <begin position="150"/>
        <end position="209"/>
    </location>
</feature>
<feature type="compositionally biased region" description="Low complexity" evidence="9">
    <location>
        <begin position="432"/>
        <end position="444"/>
    </location>
</feature>
<dbReference type="Gene3D" id="2.10.110.10">
    <property type="entry name" value="Cysteine Rich Protein"/>
    <property type="match status" value="4"/>
</dbReference>
<dbReference type="CDD" id="cd09328">
    <property type="entry name" value="LIM2_abLIM"/>
    <property type="match status" value="1"/>
</dbReference>
<dbReference type="InterPro" id="IPR001781">
    <property type="entry name" value="Znf_LIM"/>
</dbReference>
<comment type="subcellular location">
    <subcellularLocation>
        <location evidence="1">Cytoplasm</location>
    </subcellularLocation>
</comment>
<dbReference type="PROSITE" id="PS00478">
    <property type="entry name" value="LIM_DOMAIN_1"/>
    <property type="match status" value="3"/>
</dbReference>
<name>A0A671MAV1_9TELE</name>
<dbReference type="CDD" id="cd09329">
    <property type="entry name" value="LIM3_abLIM"/>
    <property type="match status" value="1"/>
</dbReference>
<evidence type="ECO:0000259" key="10">
    <source>
        <dbReference type="PROSITE" id="PS50023"/>
    </source>
</evidence>
<evidence type="ECO:0000256" key="6">
    <source>
        <dbReference type="ARBA" id="ARBA00022833"/>
    </source>
</evidence>
<keyword evidence="13" id="KW-1185">Reference proteome</keyword>
<dbReference type="SUPFAM" id="SSF57716">
    <property type="entry name" value="Glucocorticoid receptor-like (DNA-binding domain)"/>
    <property type="match status" value="6"/>
</dbReference>
<dbReference type="FunFam" id="2.10.110.10:FF:000003">
    <property type="entry name" value="actin-binding LIM protein 1 isoform X1"/>
    <property type="match status" value="1"/>
</dbReference>
<dbReference type="Pfam" id="PF16182">
    <property type="entry name" value="AbLIM_anchor"/>
    <property type="match status" value="2"/>
</dbReference>
<reference evidence="12" key="2">
    <citation type="submission" date="2025-09" db="UniProtKB">
        <authorList>
            <consortium name="Ensembl"/>
        </authorList>
    </citation>
    <scope>IDENTIFICATION</scope>
</reference>
<dbReference type="PROSITE" id="PS51089">
    <property type="entry name" value="HP"/>
    <property type="match status" value="1"/>
</dbReference>
<dbReference type="Ensembl" id="ENSSANT00000032153.1">
    <property type="protein sequence ID" value="ENSSANP00000030206.1"/>
    <property type="gene ID" value="ENSSANG00000014894.1"/>
</dbReference>
<dbReference type="FunFam" id="2.10.110.10:FF:000024">
    <property type="entry name" value="actin-binding LIM protein 1 isoform X1"/>
    <property type="match status" value="1"/>
</dbReference>
<evidence type="ECO:0000256" key="5">
    <source>
        <dbReference type="ARBA" id="ARBA00022737"/>
    </source>
</evidence>
<feature type="domain" description="LIM zinc-binding" evidence="10">
    <location>
        <begin position="83"/>
        <end position="142"/>
    </location>
</feature>
<organism evidence="12 13">
    <name type="scientific">Sinocyclocheilus anshuiensis</name>
    <dbReference type="NCBI Taxonomy" id="1608454"/>
    <lineage>
        <taxon>Eukaryota</taxon>
        <taxon>Metazoa</taxon>
        <taxon>Chordata</taxon>
        <taxon>Craniata</taxon>
        <taxon>Vertebrata</taxon>
        <taxon>Euteleostomi</taxon>
        <taxon>Actinopterygii</taxon>
        <taxon>Neopterygii</taxon>
        <taxon>Teleostei</taxon>
        <taxon>Ostariophysi</taxon>
        <taxon>Cypriniformes</taxon>
        <taxon>Cyprinidae</taxon>
        <taxon>Cyprininae</taxon>
        <taxon>Sinocyclocheilus</taxon>
    </lineage>
</organism>
<dbReference type="FunFam" id="2.10.110.10:FF:000007">
    <property type="entry name" value="actin-binding LIM protein 1 isoform X1"/>
    <property type="match status" value="1"/>
</dbReference>
<dbReference type="PROSITE" id="PS50023">
    <property type="entry name" value="LIM_DOMAIN_2"/>
    <property type="match status" value="3"/>
</dbReference>
<evidence type="ECO:0000259" key="11">
    <source>
        <dbReference type="PROSITE" id="PS51089"/>
    </source>
</evidence>